<dbReference type="Gene3D" id="3.30.70.360">
    <property type="match status" value="1"/>
</dbReference>
<dbReference type="PIRSF" id="PIRSF005962">
    <property type="entry name" value="Pept_M20D_amidohydro"/>
    <property type="match status" value="1"/>
</dbReference>
<evidence type="ECO:0000256" key="2">
    <source>
        <dbReference type="ARBA" id="ARBA00022801"/>
    </source>
</evidence>
<dbReference type="Pfam" id="PF01546">
    <property type="entry name" value="Peptidase_M20"/>
    <property type="match status" value="1"/>
</dbReference>
<dbReference type="PANTHER" id="PTHR11014">
    <property type="entry name" value="PEPTIDASE M20 FAMILY MEMBER"/>
    <property type="match status" value="1"/>
</dbReference>
<feature type="binding site" evidence="3">
    <location>
        <position position="137"/>
    </location>
    <ligand>
        <name>Mn(2+)</name>
        <dbReference type="ChEBI" id="CHEBI:29035"/>
        <label>2</label>
    </ligand>
</feature>
<comment type="cofactor">
    <cofactor evidence="3">
        <name>Mn(2+)</name>
        <dbReference type="ChEBI" id="CHEBI:29035"/>
    </cofactor>
    <text evidence="3">The Mn(2+) ion enhances activity.</text>
</comment>
<dbReference type="Proteomes" id="UP000824083">
    <property type="component" value="Unassembled WGS sequence"/>
</dbReference>
<organism evidence="5 6">
    <name type="scientific">Candidatus Aphodousia faecigallinarum</name>
    <dbReference type="NCBI Taxonomy" id="2840677"/>
    <lineage>
        <taxon>Bacteria</taxon>
        <taxon>Pseudomonadati</taxon>
        <taxon>Pseudomonadota</taxon>
        <taxon>Betaproteobacteria</taxon>
        <taxon>Burkholderiales</taxon>
        <taxon>Sutterellaceae</taxon>
        <taxon>Sutterellaceae incertae sedis</taxon>
        <taxon>Candidatus Aphodousia</taxon>
    </lineage>
</organism>
<feature type="binding site" evidence="3">
    <location>
        <position position="101"/>
    </location>
    <ligand>
        <name>Mn(2+)</name>
        <dbReference type="ChEBI" id="CHEBI:29035"/>
        <label>2</label>
    </ligand>
</feature>
<evidence type="ECO:0000313" key="5">
    <source>
        <dbReference type="EMBL" id="HIU37984.1"/>
    </source>
</evidence>
<comment type="caution">
    <text evidence="5">The sequence shown here is derived from an EMBL/GenBank/DDBJ whole genome shotgun (WGS) entry which is preliminary data.</text>
</comment>
<dbReference type="GO" id="GO:0046872">
    <property type="term" value="F:metal ion binding"/>
    <property type="evidence" value="ECO:0007669"/>
    <property type="project" value="UniProtKB-KW"/>
</dbReference>
<dbReference type="NCBIfam" id="TIGR01891">
    <property type="entry name" value="amidohydrolases"/>
    <property type="match status" value="1"/>
</dbReference>
<reference evidence="5" key="1">
    <citation type="submission" date="2020-10" db="EMBL/GenBank/DDBJ databases">
        <authorList>
            <person name="Gilroy R."/>
        </authorList>
    </citation>
    <scope>NUCLEOTIDE SEQUENCE</scope>
    <source>
        <strain evidence="5">7463</strain>
    </source>
</reference>
<dbReference type="Pfam" id="PF07687">
    <property type="entry name" value="M20_dimer"/>
    <property type="match status" value="1"/>
</dbReference>
<dbReference type="InterPro" id="IPR017439">
    <property type="entry name" value="Amidohydrolase"/>
</dbReference>
<dbReference type="EMBL" id="DVMY01000105">
    <property type="protein sequence ID" value="HIU37984.1"/>
    <property type="molecule type" value="Genomic_DNA"/>
</dbReference>
<comment type="similarity">
    <text evidence="1">Belongs to the peptidase M20 family.</text>
</comment>
<dbReference type="GO" id="GO:0016787">
    <property type="term" value="F:hydrolase activity"/>
    <property type="evidence" value="ECO:0007669"/>
    <property type="project" value="UniProtKB-KW"/>
</dbReference>
<gene>
    <name evidence="5" type="ORF">IAC56_06920</name>
</gene>
<dbReference type="Gene3D" id="3.40.630.10">
    <property type="entry name" value="Zn peptidases"/>
    <property type="match status" value="1"/>
</dbReference>
<evidence type="ECO:0000259" key="4">
    <source>
        <dbReference type="Pfam" id="PF07687"/>
    </source>
</evidence>
<reference evidence="5" key="2">
    <citation type="journal article" date="2021" name="PeerJ">
        <title>Extensive microbial diversity within the chicken gut microbiome revealed by metagenomics and culture.</title>
        <authorList>
            <person name="Gilroy R."/>
            <person name="Ravi A."/>
            <person name="Getino M."/>
            <person name="Pursley I."/>
            <person name="Horton D.L."/>
            <person name="Alikhan N.F."/>
            <person name="Baker D."/>
            <person name="Gharbi K."/>
            <person name="Hall N."/>
            <person name="Watson M."/>
            <person name="Adriaenssens E.M."/>
            <person name="Foster-Nyarko E."/>
            <person name="Jarju S."/>
            <person name="Secka A."/>
            <person name="Antonio M."/>
            <person name="Oren A."/>
            <person name="Chaudhuri R.R."/>
            <person name="La Ragione R."/>
            <person name="Hildebrand F."/>
            <person name="Pallen M.J."/>
        </authorList>
    </citation>
    <scope>NUCLEOTIDE SEQUENCE</scope>
    <source>
        <strain evidence="5">7463</strain>
    </source>
</reference>
<name>A0A9D1IL13_9BURK</name>
<feature type="domain" description="Peptidase M20 dimerisation" evidence="4">
    <location>
        <begin position="185"/>
        <end position="280"/>
    </location>
</feature>
<accession>A0A9D1IL13</accession>
<dbReference type="FunFam" id="3.30.70.360:FF:000014">
    <property type="entry name" value="N-acyl-L-amino acid amidohydrolase"/>
    <property type="match status" value="1"/>
</dbReference>
<keyword evidence="2" id="KW-0378">Hydrolase</keyword>
<dbReference type="SUPFAM" id="SSF53187">
    <property type="entry name" value="Zn-dependent exopeptidases"/>
    <property type="match status" value="1"/>
</dbReference>
<dbReference type="InterPro" id="IPR002933">
    <property type="entry name" value="Peptidase_M20"/>
</dbReference>
<proteinExistence type="inferred from homology"/>
<sequence>MDIQALAEKYHDYLIEQRRWFHAYPEVSGEEFETAKRIREELDKHGIEWRECGMKTGTLATIKGGKPGKTILLRGDIDALTVNEETGYEFASKNPGVMHACGHDCHISMLLTAALMLNDIKDELAGTVVCAFQPAEEIGKGACSMIEEGALEGVDAAFGMHVWSDIPSGKISVREGATMASGDRFEVNIEGKGGHGATPHLCADAIVMSAAIVQNLQTVVSREISPVETAVLTVGTIEGGTRWNVVSGSAKLTGTTRCFSNEVRAQFPEAMKRVVEETARAMRGKATLTYEELVPPTINDVQLARSVRASAQKILGDDYFYDYPVTMGGEDFAYYQQKVPGVMALFGVGNPACDAVHAQHSGCYKVDEDSLIKGAMTHVQVAYDFLNH</sequence>
<dbReference type="SUPFAM" id="SSF55031">
    <property type="entry name" value="Bacterial exopeptidase dimerisation domain"/>
    <property type="match status" value="1"/>
</dbReference>
<dbReference type="AlphaFoldDB" id="A0A9D1IL13"/>
<protein>
    <submittedName>
        <fullName evidence="5">Amidohydrolase</fullName>
    </submittedName>
</protein>
<dbReference type="InterPro" id="IPR011650">
    <property type="entry name" value="Peptidase_M20_dimer"/>
</dbReference>
<evidence type="ECO:0000313" key="6">
    <source>
        <dbReference type="Proteomes" id="UP000824083"/>
    </source>
</evidence>
<dbReference type="InterPro" id="IPR036264">
    <property type="entry name" value="Bact_exopeptidase_dim_dom"/>
</dbReference>
<dbReference type="PANTHER" id="PTHR11014:SF63">
    <property type="entry name" value="METALLOPEPTIDASE, PUTATIVE (AFU_ORTHOLOGUE AFUA_6G09600)-RELATED"/>
    <property type="match status" value="1"/>
</dbReference>
<keyword evidence="3" id="KW-0479">Metal-binding</keyword>
<evidence type="ECO:0000256" key="3">
    <source>
        <dbReference type="PIRSR" id="PIRSR005962-1"/>
    </source>
</evidence>
<feature type="binding site" evidence="3">
    <location>
        <position position="103"/>
    </location>
    <ligand>
        <name>Mn(2+)</name>
        <dbReference type="ChEBI" id="CHEBI:29035"/>
        <label>2</label>
    </ligand>
</feature>
<keyword evidence="3" id="KW-0464">Manganese</keyword>
<feature type="binding site" evidence="3">
    <location>
        <position position="360"/>
    </location>
    <ligand>
        <name>Mn(2+)</name>
        <dbReference type="ChEBI" id="CHEBI:29035"/>
        <label>2</label>
    </ligand>
</feature>
<evidence type="ECO:0000256" key="1">
    <source>
        <dbReference type="ARBA" id="ARBA00006153"/>
    </source>
</evidence>
<feature type="binding site" evidence="3">
    <location>
        <position position="161"/>
    </location>
    <ligand>
        <name>Mn(2+)</name>
        <dbReference type="ChEBI" id="CHEBI:29035"/>
        <label>2</label>
    </ligand>
</feature>